<evidence type="ECO:0000313" key="1">
    <source>
        <dbReference type="EMBL" id="MDF4186542.1"/>
    </source>
</evidence>
<reference evidence="1" key="1">
    <citation type="submission" date="2023-02" db="EMBL/GenBank/DDBJ databases">
        <title>Draft Whole-Genome Sequences of competitive exclusion Lactobacillus salivarius strains for Poultry.</title>
        <authorList>
            <person name="Ma L.M."/>
            <person name="Lopez-Guerra N."/>
            <person name="Zhang G."/>
        </authorList>
    </citation>
    <scope>NUCLEOTIDE SEQUENCE</scope>
    <source>
        <strain evidence="1">Salm-9</strain>
    </source>
</reference>
<organism evidence="1 2">
    <name type="scientific">Ligilactobacillus salivarius</name>
    <dbReference type="NCBI Taxonomy" id="1624"/>
    <lineage>
        <taxon>Bacteria</taxon>
        <taxon>Bacillati</taxon>
        <taxon>Bacillota</taxon>
        <taxon>Bacilli</taxon>
        <taxon>Lactobacillales</taxon>
        <taxon>Lactobacillaceae</taxon>
        <taxon>Ligilactobacillus</taxon>
    </lineage>
</organism>
<evidence type="ECO:0000313" key="2">
    <source>
        <dbReference type="Proteomes" id="UP001213566"/>
    </source>
</evidence>
<proteinExistence type="predicted"/>
<protein>
    <submittedName>
        <fullName evidence="1">Uncharacterized protein</fullName>
    </submittedName>
</protein>
<dbReference type="Proteomes" id="UP001213566">
    <property type="component" value="Unassembled WGS sequence"/>
</dbReference>
<accession>A0AAW6Q487</accession>
<sequence length="53" mass="6058">MGTFSESEVVLEVYGLDKREDVSQNINFNLFISDEHISLNKLCEGDFGLKMNM</sequence>
<dbReference type="AlphaFoldDB" id="A0AAW6Q487"/>
<dbReference type="EMBL" id="JARKHV010000004">
    <property type="protein sequence ID" value="MDF4186542.1"/>
    <property type="molecule type" value="Genomic_DNA"/>
</dbReference>
<dbReference type="RefSeq" id="WP_276469958.1">
    <property type="nucleotide sequence ID" value="NZ_JARKHV010000004.1"/>
</dbReference>
<comment type="caution">
    <text evidence="1">The sequence shown here is derived from an EMBL/GenBank/DDBJ whole genome shotgun (WGS) entry which is preliminary data.</text>
</comment>
<name>A0AAW6Q487_9LACO</name>
<gene>
    <name evidence="1" type="ORF">PV940_05730</name>
</gene>